<keyword evidence="3" id="KW-0963">Cytoplasm</keyword>
<dbReference type="NCBIfam" id="TIGR03342">
    <property type="entry name" value="dsrC_tusE_dsvC"/>
    <property type="match status" value="1"/>
</dbReference>
<dbReference type="Proteomes" id="UP001589608">
    <property type="component" value="Unassembled WGS sequence"/>
</dbReference>
<dbReference type="Pfam" id="PF04358">
    <property type="entry name" value="DsrC"/>
    <property type="match status" value="1"/>
</dbReference>
<evidence type="ECO:0000256" key="1">
    <source>
        <dbReference type="ARBA" id="ARBA00004496"/>
    </source>
</evidence>
<dbReference type="EMBL" id="JBHMCA010000049">
    <property type="protein sequence ID" value="MFB9446627.1"/>
    <property type="molecule type" value="Genomic_DNA"/>
</dbReference>
<comment type="subcellular location">
    <subcellularLocation>
        <location evidence="1">Cytoplasm</location>
    </subcellularLocation>
</comment>
<evidence type="ECO:0000313" key="4">
    <source>
        <dbReference type="EMBL" id="MFB9446627.1"/>
    </source>
</evidence>
<evidence type="ECO:0000256" key="2">
    <source>
        <dbReference type="ARBA" id="ARBA00005718"/>
    </source>
</evidence>
<evidence type="ECO:0000256" key="3">
    <source>
        <dbReference type="ARBA" id="ARBA00022490"/>
    </source>
</evidence>
<comment type="similarity">
    <text evidence="2">Belongs to the DsrC/TusE family.</text>
</comment>
<sequence>MPATTIAGFSVHVDAEGFLTVYDEWSPDLAQQLAERIGIDLTDAHWKVIRFLRADYAAGGETATLRRVTVAGGIPTKELFRLFPKKPAKKMAYIAGLPKPRGCV</sequence>
<keyword evidence="5" id="KW-1185">Reference proteome</keyword>
<protein>
    <submittedName>
        <fullName evidence="4">TusE/DsrC/DsvC family sulfur relay protein</fullName>
    </submittedName>
</protein>
<dbReference type="PANTHER" id="PTHR37010">
    <property type="entry name" value="SULFURTRANSFERASE TUSE"/>
    <property type="match status" value="1"/>
</dbReference>
<dbReference type="InterPro" id="IPR025526">
    <property type="entry name" value="DsrC-like_dom_sf"/>
</dbReference>
<evidence type="ECO:0000313" key="5">
    <source>
        <dbReference type="Proteomes" id="UP001589608"/>
    </source>
</evidence>
<name>A0ABV5MCQ5_9ACTN</name>
<dbReference type="InterPro" id="IPR043163">
    <property type="entry name" value="DsrC-like_N"/>
</dbReference>
<gene>
    <name evidence="4" type="ORF">ACFFTR_26360</name>
</gene>
<dbReference type="InterPro" id="IPR042072">
    <property type="entry name" value="DsrC-like_C"/>
</dbReference>
<dbReference type="Gene3D" id="1.10.10.370">
    <property type="entry name" value="DsrC-like protein, C-terminal domain"/>
    <property type="match status" value="1"/>
</dbReference>
<reference evidence="4 5" key="1">
    <citation type="submission" date="2024-09" db="EMBL/GenBank/DDBJ databases">
        <authorList>
            <person name="Sun Q."/>
            <person name="Mori K."/>
        </authorList>
    </citation>
    <scope>NUCLEOTIDE SEQUENCE [LARGE SCALE GENOMIC DNA]</scope>
    <source>
        <strain evidence="4 5">JCM 3307</strain>
    </source>
</reference>
<dbReference type="Gene3D" id="3.30.1420.10">
    <property type="match status" value="1"/>
</dbReference>
<dbReference type="RefSeq" id="WP_223104548.1">
    <property type="nucleotide sequence ID" value="NZ_CP061913.1"/>
</dbReference>
<comment type="caution">
    <text evidence="4">The sequence shown here is derived from an EMBL/GenBank/DDBJ whole genome shotgun (WGS) entry which is preliminary data.</text>
</comment>
<dbReference type="PIRSF" id="PIRSF006223">
    <property type="entry name" value="DsrC_TusE"/>
    <property type="match status" value="1"/>
</dbReference>
<proteinExistence type="inferred from homology"/>
<dbReference type="PANTHER" id="PTHR37010:SF1">
    <property type="entry name" value="SULFURTRANSFERASE TUSE"/>
    <property type="match status" value="1"/>
</dbReference>
<organism evidence="4 5">
    <name type="scientific">Dactylosporangium vinaceum</name>
    <dbReference type="NCBI Taxonomy" id="53362"/>
    <lineage>
        <taxon>Bacteria</taxon>
        <taxon>Bacillati</taxon>
        <taxon>Actinomycetota</taxon>
        <taxon>Actinomycetes</taxon>
        <taxon>Micromonosporales</taxon>
        <taxon>Micromonosporaceae</taxon>
        <taxon>Dactylosporangium</taxon>
    </lineage>
</organism>
<dbReference type="InterPro" id="IPR007453">
    <property type="entry name" value="DsrC/TusE"/>
</dbReference>
<accession>A0ABV5MCQ5</accession>
<dbReference type="SUPFAM" id="SSF69721">
    <property type="entry name" value="DsrC, the gamma subunit of dissimilatory sulfite reductase"/>
    <property type="match status" value="1"/>
</dbReference>